<dbReference type="CDD" id="cd00093">
    <property type="entry name" value="HTH_XRE"/>
    <property type="match status" value="1"/>
</dbReference>
<evidence type="ECO:0000313" key="2">
    <source>
        <dbReference type="Proteomes" id="UP000321523"/>
    </source>
</evidence>
<evidence type="ECO:0000313" key="1">
    <source>
        <dbReference type="EMBL" id="GEO43349.1"/>
    </source>
</evidence>
<evidence type="ECO:0008006" key="3">
    <source>
        <dbReference type="Google" id="ProtNLM"/>
    </source>
</evidence>
<dbReference type="OrthoDB" id="9792157at2"/>
<dbReference type="AlphaFoldDB" id="A0A512E3Q7"/>
<protein>
    <recommendedName>
        <fullName evidence="3">HTH cro/C1-type domain-containing protein</fullName>
    </recommendedName>
</protein>
<dbReference type="Gene3D" id="1.10.260.40">
    <property type="entry name" value="lambda repressor-like DNA-binding domains"/>
    <property type="match status" value="1"/>
</dbReference>
<keyword evidence="2" id="KW-1185">Reference proteome</keyword>
<sequence length="120" mass="12891">MSPQIANTVVAERLQQARERAGYDSADQVAAAFGWPDYAADENGEGALSPVRARLYAHAFHVDLEWLLSGDEKTASGLDSASDAAFVSATPANELADRIDRLTAAQQAALLEFLRALQED</sequence>
<dbReference type="InterPro" id="IPR010982">
    <property type="entry name" value="Lambda_DNA-bd_dom_sf"/>
</dbReference>
<dbReference type="Proteomes" id="UP000321523">
    <property type="component" value="Unassembled WGS sequence"/>
</dbReference>
<organism evidence="1 2">
    <name type="scientific">Skermanella aerolata</name>
    <dbReference type="NCBI Taxonomy" id="393310"/>
    <lineage>
        <taxon>Bacteria</taxon>
        <taxon>Pseudomonadati</taxon>
        <taxon>Pseudomonadota</taxon>
        <taxon>Alphaproteobacteria</taxon>
        <taxon>Rhodospirillales</taxon>
        <taxon>Azospirillaceae</taxon>
        <taxon>Skermanella</taxon>
    </lineage>
</organism>
<reference evidence="1 2" key="1">
    <citation type="submission" date="2019-07" db="EMBL/GenBank/DDBJ databases">
        <title>Whole genome shotgun sequence of Skermanella aerolata NBRC 106429.</title>
        <authorList>
            <person name="Hosoyama A."/>
            <person name="Uohara A."/>
            <person name="Ohji S."/>
            <person name="Ichikawa N."/>
        </authorList>
    </citation>
    <scope>NUCLEOTIDE SEQUENCE [LARGE SCALE GENOMIC DNA]</scope>
    <source>
        <strain evidence="1 2">NBRC 106429</strain>
    </source>
</reference>
<dbReference type="RefSeq" id="WP_052832603.1">
    <property type="nucleotide sequence ID" value="NZ_BJYZ01000076.1"/>
</dbReference>
<proteinExistence type="predicted"/>
<accession>A0A512E3Q7</accession>
<comment type="caution">
    <text evidence="1">The sequence shown here is derived from an EMBL/GenBank/DDBJ whole genome shotgun (WGS) entry which is preliminary data.</text>
</comment>
<gene>
    <name evidence="1" type="ORF">SAE02_74970</name>
</gene>
<dbReference type="InterPro" id="IPR001387">
    <property type="entry name" value="Cro/C1-type_HTH"/>
</dbReference>
<name>A0A512E3Q7_9PROT</name>
<dbReference type="SUPFAM" id="SSF47413">
    <property type="entry name" value="lambda repressor-like DNA-binding domains"/>
    <property type="match status" value="1"/>
</dbReference>
<dbReference type="EMBL" id="BJYZ01000076">
    <property type="protein sequence ID" value="GEO43349.1"/>
    <property type="molecule type" value="Genomic_DNA"/>
</dbReference>
<dbReference type="GO" id="GO:0003677">
    <property type="term" value="F:DNA binding"/>
    <property type="evidence" value="ECO:0007669"/>
    <property type="project" value="InterPro"/>
</dbReference>